<sequence>MPRTTRSVLAVAAAAATIFAATPAAAVPAEHAVPASSGNAAQPVPAAELLTDPFLQAPTESGVTVVWFTEFEGSQHAVLLGDAVADLQGKALAQAVHKPNLADVRAVRATTTQLSRTAEDAASNIPADEKPTAELGIVDRAIWRHEAVVTGLEPGRQLPYRVVSLHGQQFTASETFTLQPAPAAGEGTKILLTSDHQAMVNTPANLQLAAETIGDIGAVFVAGDLVNVPDRASEWFDDTRGSAFFAVLQGNGGRASTGGTVYEGAPIIQNAPLFTAIGNHEVQGRRDGATSLGASFSAAVPREVAEAEYEKVAAEVNPSGDSEVKAAWIEGNSFSTRTYEEIFTLPTSEAGGETYYATTFGDVRLVSLYSTRIWRGTRANPDPAARTATSRYQEAAANLGDPLAQGYGEHIFEAIDASSEQYAWLQDELASDEFQDAKYRVVILHEGPQGVGDNVMPQFADPERIEEHNDAGDLVGVRYEYPATRNELLYDLQPLLEDAGVDLVQNGHSHLWNRFVSDNGTTNWIETSNTGNSYGAYHPLSGRFRPVPPAPWDTSNYLAQGNPGGLEPIVPTENPLLAADGTPQPFVQSNDHVVFTVFDTATGEVTSYAANVTEGEQPTMLDRFTIGG</sequence>
<feature type="chain" id="PRO_5038101460" evidence="2">
    <location>
        <begin position="27"/>
        <end position="628"/>
    </location>
</feature>
<gene>
    <name evidence="3" type="ORF">GCM10011372_06350</name>
</gene>
<proteinExistence type="predicted"/>
<dbReference type="InterPro" id="IPR029052">
    <property type="entry name" value="Metallo-depent_PP-like"/>
</dbReference>
<feature type="signal peptide" evidence="2">
    <location>
        <begin position="1"/>
        <end position="26"/>
    </location>
</feature>
<keyword evidence="4" id="KW-1185">Reference proteome</keyword>
<dbReference type="Gene3D" id="3.60.21.10">
    <property type="match status" value="1"/>
</dbReference>
<name>A0A917PD25_9MICO</name>
<reference evidence="3" key="2">
    <citation type="submission" date="2020-09" db="EMBL/GenBank/DDBJ databases">
        <authorList>
            <person name="Sun Q."/>
            <person name="Zhou Y."/>
        </authorList>
    </citation>
    <scope>NUCLEOTIDE SEQUENCE</scope>
    <source>
        <strain evidence="3">CGMCC 1.8984</strain>
    </source>
</reference>
<keyword evidence="1 2" id="KW-0732">Signal</keyword>
<protein>
    <submittedName>
        <fullName evidence="3">Metallophosphoesterase</fullName>
    </submittedName>
</protein>
<dbReference type="AlphaFoldDB" id="A0A917PD25"/>
<organism evidence="3 4">
    <name type="scientific">Agromyces bauzanensis</name>
    <dbReference type="NCBI Taxonomy" id="1308924"/>
    <lineage>
        <taxon>Bacteria</taxon>
        <taxon>Bacillati</taxon>
        <taxon>Actinomycetota</taxon>
        <taxon>Actinomycetes</taxon>
        <taxon>Micrococcales</taxon>
        <taxon>Microbacteriaceae</taxon>
        <taxon>Agromyces</taxon>
    </lineage>
</organism>
<accession>A0A917PD25</accession>
<evidence type="ECO:0000256" key="2">
    <source>
        <dbReference type="SAM" id="SignalP"/>
    </source>
</evidence>
<dbReference type="InterPro" id="IPR039331">
    <property type="entry name" value="PAPs-like"/>
</dbReference>
<dbReference type="EMBL" id="BMMD01000002">
    <property type="protein sequence ID" value="GGJ71157.1"/>
    <property type="molecule type" value="Genomic_DNA"/>
</dbReference>
<dbReference type="Proteomes" id="UP000636956">
    <property type="component" value="Unassembled WGS sequence"/>
</dbReference>
<evidence type="ECO:0000313" key="4">
    <source>
        <dbReference type="Proteomes" id="UP000636956"/>
    </source>
</evidence>
<dbReference type="PANTHER" id="PTHR22953">
    <property type="entry name" value="ACID PHOSPHATASE RELATED"/>
    <property type="match status" value="1"/>
</dbReference>
<dbReference type="RefSeq" id="WP_188741986.1">
    <property type="nucleotide sequence ID" value="NZ_BAABFW010000003.1"/>
</dbReference>
<dbReference type="SUPFAM" id="SSF56300">
    <property type="entry name" value="Metallo-dependent phosphatases"/>
    <property type="match status" value="1"/>
</dbReference>
<comment type="caution">
    <text evidence="3">The sequence shown here is derived from an EMBL/GenBank/DDBJ whole genome shotgun (WGS) entry which is preliminary data.</text>
</comment>
<dbReference type="GO" id="GO:0003993">
    <property type="term" value="F:acid phosphatase activity"/>
    <property type="evidence" value="ECO:0007669"/>
    <property type="project" value="InterPro"/>
</dbReference>
<evidence type="ECO:0000256" key="1">
    <source>
        <dbReference type="ARBA" id="ARBA00022729"/>
    </source>
</evidence>
<evidence type="ECO:0000313" key="3">
    <source>
        <dbReference type="EMBL" id="GGJ71157.1"/>
    </source>
</evidence>
<reference evidence="3" key="1">
    <citation type="journal article" date="2014" name="Int. J. Syst. Evol. Microbiol.">
        <title>Complete genome sequence of Corynebacterium casei LMG S-19264T (=DSM 44701T), isolated from a smear-ripened cheese.</title>
        <authorList>
            <consortium name="US DOE Joint Genome Institute (JGI-PGF)"/>
            <person name="Walter F."/>
            <person name="Albersmeier A."/>
            <person name="Kalinowski J."/>
            <person name="Ruckert C."/>
        </authorList>
    </citation>
    <scope>NUCLEOTIDE SEQUENCE</scope>
    <source>
        <strain evidence="3">CGMCC 1.8984</strain>
    </source>
</reference>
<dbReference type="PANTHER" id="PTHR22953:SF153">
    <property type="entry name" value="PURPLE ACID PHOSPHATASE"/>
    <property type="match status" value="1"/>
</dbReference>